<reference evidence="5" key="3">
    <citation type="submission" date="2020-10" db="UniProtKB">
        <authorList>
            <consortium name="WormBaseParasite"/>
        </authorList>
    </citation>
    <scope>IDENTIFICATION</scope>
</reference>
<evidence type="ECO:0000259" key="2">
    <source>
        <dbReference type="SMART" id="SM00198"/>
    </source>
</evidence>
<dbReference type="InterPro" id="IPR034113">
    <property type="entry name" value="SCP_GAPR1-like"/>
</dbReference>
<protein>
    <submittedName>
        <fullName evidence="3 5">Venom allergen val protein</fullName>
    </submittedName>
</protein>
<dbReference type="SUPFAM" id="SSF55797">
    <property type="entry name" value="PR-1-like"/>
    <property type="match status" value="1"/>
</dbReference>
<dbReference type="Proteomes" id="UP000492820">
    <property type="component" value="Unassembled WGS sequence"/>
</dbReference>
<accession>A0A068W6S4</accession>
<dbReference type="AlphaFoldDB" id="A0A068W6S4"/>
<dbReference type="Pfam" id="PF00188">
    <property type="entry name" value="CAP"/>
    <property type="match status" value="1"/>
</dbReference>
<proteinExistence type="predicted"/>
<feature type="region of interest" description="Disordered" evidence="1">
    <location>
        <begin position="138"/>
        <end position="165"/>
    </location>
</feature>
<feature type="domain" description="SCP" evidence="2">
    <location>
        <begin position="6"/>
        <end position="140"/>
    </location>
</feature>
<name>A0A068W6S4_ECHGR</name>
<reference evidence="3" key="2">
    <citation type="submission" date="2014-06" db="EMBL/GenBank/DDBJ databases">
        <authorList>
            <person name="Aslett M."/>
        </authorList>
    </citation>
    <scope>NUCLEOTIDE SEQUENCE</scope>
</reference>
<dbReference type="Gene3D" id="3.40.33.10">
    <property type="entry name" value="CAP"/>
    <property type="match status" value="1"/>
</dbReference>
<dbReference type="InterPro" id="IPR035940">
    <property type="entry name" value="CAP_sf"/>
</dbReference>
<dbReference type="EMBL" id="LK028576">
    <property type="protein sequence ID" value="CDS15050.1"/>
    <property type="molecule type" value="Genomic_DNA"/>
</dbReference>
<organism evidence="3">
    <name type="scientific">Echinococcus granulosus</name>
    <name type="common">Hydatid tapeworm</name>
    <dbReference type="NCBI Taxonomy" id="6210"/>
    <lineage>
        <taxon>Eukaryota</taxon>
        <taxon>Metazoa</taxon>
        <taxon>Spiralia</taxon>
        <taxon>Lophotrochozoa</taxon>
        <taxon>Platyhelminthes</taxon>
        <taxon>Cestoda</taxon>
        <taxon>Eucestoda</taxon>
        <taxon>Cyclophyllidea</taxon>
        <taxon>Taeniidae</taxon>
        <taxon>Echinococcus</taxon>
        <taxon>Echinococcus granulosus group</taxon>
    </lineage>
</organism>
<reference evidence="3 4" key="1">
    <citation type="journal article" date="2013" name="Nature">
        <title>The genomes of four tapeworm species reveal adaptations to parasitism.</title>
        <authorList>
            <person name="Tsai I.J."/>
            <person name="Zarowiecki M."/>
            <person name="Holroyd N."/>
            <person name="Garciarrubio A."/>
            <person name="Sanchez-Flores A."/>
            <person name="Brooks K.L."/>
            <person name="Tracey A."/>
            <person name="Bobes R.J."/>
            <person name="Fragoso G."/>
            <person name="Sciutto E."/>
            <person name="Aslett M."/>
            <person name="Beasley H."/>
            <person name="Bennett H.M."/>
            <person name="Cai J."/>
            <person name="Camicia F."/>
            <person name="Clark R."/>
            <person name="Cucher M."/>
            <person name="De Silva N."/>
            <person name="Day T.A."/>
            <person name="Deplazes P."/>
            <person name="Estrada K."/>
            <person name="Fernandez C."/>
            <person name="Holland P.W."/>
            <person name="Hou J."/>
            <person name="Hu S."/>
            <person name="Huckvale T."/>
            <person name="Hung S.S."/>
            <person name="Kamenetzky L."/>
            <person name="Keane J.A."/>
            <person name="Kiss F."/>
            <person name="Koziol U."/>
            <person name="Lambert O."/>
            <person name="Liu K."/>
            <person name="Luo X."/>
            <person name="Luo Y."/>
            <person name="Macchiaroli N."/>
            <person name="Nichol S."/>
            <person name="Paps J."/>
            <person name="Parkinson J."/>
            <person name="Pouchkina-Stantcheva N."/>
            <person name="Riddiford N."/>
            <person name="Rosenzvit M."/>
            <person name="Salinas G."/>
            <person name="Wasmuth J.D."/>
            <person name="Zamanian M."/>
            <person name="Zheng Y."/>
            <person name="Cai X."/>
            <person name="Soberon X."/>
            <person name="Olson P.D."/>
            <person name="Laclette J.P."/>
            <person name="Brehm K."/>
            <person name="Berriman M."/>
            <person name="Garciarrubio A."/>
            <person name="Bobes R.J."/>
            <person name="Fragoso G."/>
            <person name="Sanchez-Flores A."/>
            <person name="Estrada K."/>
            <person name="Cevallos M.A."/>
            <person name="Morett E."/>
            <person name="Gonzalez V."/>
            <person name="Portillo T."/>
            <person name="Ochoa-Leyva A."/>
            <person name="Jose M.V."/>
            <person name="Sciutto E."/>
            <person name="Landa A."/>
            <person name="Jimenez L."/>
            <person name="Valdes V."/>
            <person name="Carrero J.C."/>
            <person name="Larralde C."/>
            <person name="Morales-Montor J."/>
            <person name="Limon-Lason J."/>
            <person name="Soberon X."/>
            <person name="Laclette J.P."/>
        </authorList>
    </citation>
    <scope>NUCLEOTIDE SEQUENCE [LARGE SCALE GENOMIC DNA]</scope>
</reference>
<dbReference type="InterPro" id="IPR001283">
    <property type="entry name" value="CRISP-related"/>
</dbReference>
<dbReference type="OrthoDB" id="337038at2759"/>
<evidence type="ECO:0000313" key="4">
    <source>
        <dbReference type="Proteomes" id="UP000492820"/>
    </source>
</evidence>
<gene>
    <name evidence="3" type="ORF">EgrG_000745100</name>
</gene>
<dbReference type="PRINTS" id="PR00837">
    <property type="entry name" value="V5TPXLIKE"/>
</dbReference>
<dbReference type="InterPro" id="IPR014044">
    <property type="entry name" value="CAP_dom"/>
</dbReference>
<sequence length="165" mass="18527">MSFLVEFNKECIEAHNKLRALHGCNPLNYDADLAEQAQKHAEFLALKRRMVHSNAFDYGENIAKKFGTPGFKLTGPEATRMWYSEIMDYDFDGGDQITCGHFTQCVWSDTERAGFGFSKAREGDLVIVVGQYRPPGNYSGEFPSKVPRPLSGEPRVPSLEEISAK</sequence>
<dbReference type="FunFam" id="3.40.33.10:FF:000010">
    <property type="entry name" value="Predicted protein"/>
    <property type="match status" value="1"/>
</dbReference>
<evidence type="ECO:0000256" key="1">
    <source>
        <dbReference type="SAM" id="MobiDB-lite"/>
    </source>
</evidence>
<evidence type="ECO:0000313" key="5">
    <source>
        <dbReference type="WBParaSite" id="EgrG_000745100"/>
    </source>
</evidence>
<dbReference type="CDD" id="cd05382">
    <property type="entry name" value="CAP_GAPR1-like"/>
    <property type="match status" value="1"/>
</dbReference>
<dbReference type="SMART" id="SM00198">
    <property type="entry name" value="SCP"/>
    <property type="match status" value="1"/>
</dbReference>
<dbReference type="PANTHER" id="PTHR10334">
    <property type="entry name" value="CYSTEINE-RICH SECRETORY PROTEIN-RELATED"/>
    <property type="match status" value="1"/>
</dbReference>
<evidence type="ECO:0000313" key="3">
    <source>
        <dbReference type="EMBL" id="CDS15050.1"/>
    </source>
</evidence>
<dbReference type="WBParaSite" id="EgrG_000745100">
    <property type="protein sequence ID" value="EgrG_000745100"/>
    <property type="gene ID" value="EgrG_000745100"/>
</dbReference>